<dbReference type="InterPro" id="IPR009057">
    <property type="entry name" value="Homeodomain-like_sf"/>
</dbReference>
<protein>
    <submittedName>
        <fullName evidence="6">TetR/AcrR family transcriptional regulator</fullName>
    </submittedName>
</protein>
<reference evidence="6 7" key="2">
    <citation type="submission" date="2019-09" db="EMBL/GenBank/DDBJ databases">
        <authorList>
            <person name="Jin C."/>
        </authorList>
    </citation>
    <scope>NUCLEOTIDE SEQUENCE [LARGE SCALE GENOMIC DNA]</scope>
    <source>
        <strain evidence="6 7">BN140002</strain>
    </source>
</reference>
<dbReference type="PANTHER" id="PTHR30055:SF220">
    <property type="entry name" value="TETR-FAMILY REGULATORY PROTEIN"/>
    <property type="match status" value="1"/>
</dbReference>
<evidence type="ECO:0000256" key="4">
    <source>
        <dbReference type="PROSITE-ProRule" id="PRU00335"/>
    </source>
</evidence>
<evidence type="ECO:0000256" key="2">
    <source>
        <dbReference type="ARBA" id="ARBA00023125"/>
    </source>
</evidence>
<feature type="domain" description="HTH tetR-type" evidence="5">
    <location>
        <begin position="14"/>
        <end position="74"/>
    </location>
</feature>
<dbReference type="PANTHER" id="PTHR30055">
    <property type="entry name" value="HTH-TYPE TRANSCRIPTIONAL REGULATOR RUTR"/>
    <property type="match status" value="1"/>
</dbReference>
<dbReference type="AlphaFoldDB" id="A0A5B2VHF4"/>
<dbReference type="InterPro" id="IPR036271">
    <property type="entry name" value="Tet_transcr_reg_TetR-rel_C_sf"/>
</dbReference>
<dbReference type="PROSITE" id="PS50977">
    <property type="entry name" value="HTH_TETR_2"/>
    <property type="match status" value="1"/>
</dbReference>
<gene>
    <name evidence="6" type="ORF">F0L46_07915</name>
</gene>
<dbReference type="GO" id="GO:0003700">
    <property type="term" value="F:DNA-binding transcription factor activity"/>
    <property type="evidence" value="ECO:0007669"/>
    <property type="project" value="TreeGrafter"/>
</dbReference>
<reference evidence="6 7" key="1">
    <citation type="submission" date="2019-09" db="EMBL/GenBank/DDBJ databases">
        <title>Salinarimonas rosea gen. nov., sp. nov., a new member of the a-2 subgroup of the Proteobacteria.</title>
        <authorList>
            <person name="Liu J."/>
        </authorList>
    </citation>
    <scope>NUCLEOTIDE SEQUENCE [LARGE SCALE GENOMIC DNA]</scope>
    <source>
        <strain evidence="6 7">BN140002</strain>
    </source>
</reference>
<evidence type="ECO:0000256" key="1">
    <source>
        <dbReference type="ARBA" id="ARBA00023015"/>
    </source>
</evidence>
<accession>A0A5B2VHF4</accession>
<dbReference type="Pfam" id="PF00440">
    <property type="entry name" value="TetR_N"/>
    <property type="match status" value="1"/>
</dbReference>
<comment type="caution">
    <text evidence="6">The sequence shown here is derived from an EMBL/GenBank/DDBJ whole genome shotgun (WGS) entry which is preliminary data.</text>
</comment>
<dbReference type="GO" id="GO:0000976">
    <property type="term" value="F:transcription cis-regulatory region binding"/>
    <property type="evidence" value="ECO:0007669"/>
    <property type="project" value="TreeGrafter"/>
</dbReference>
<keyword evidence="2 4" id="KW-0238">DNA-binding</keyword>
<dbReference type="EMBL" id="VUOA01000017">
    <property type="protein sequence ID" value="KAA2237910.1"/>
    <property type="molecule type" value="Genomic_DNA"/>
</dbReference>
<dbReference type="Proteomes" id="UP000323142">
    <property type="component" value="Unassembled WGS sequence"/>
</dbReference>
<dbReference type="SUPFAM" id="SSF46689">
    <property type="entry name" value="Homeodomain-like"/>
    <property type="match status" value="1"/>
</dbReference>
<evidence type="ECO:0000313" key="7">
    <source>
        <dbReference type="Proteomes" id="UP000323142"/>
    </source>
</evidence>
<dbReference type="InterPro" id="IPR050109">
    <property type="entry name" value="HTH-type_TetR-like_transc_reg"/>
</dbReference>
<keyword evidence="1" id="KW-0805">Transcription regulation</keyword>
<sequence>MPQPVPDKTAYHHGDLRRALLDAAELVLAERGIGGFTLRECARRAGVSHAAPAHHFGDVTGLLTALAALGFETLAASMREARAGIDDPRERLRAIARGYVAFARRHPQRFRLTFSRSRLNGDDPVYQAAAGAAFAELEAAIRLLHGAPDAPLEGVLRAALTQSWSVVHGFSHLLLEGHVAHMTDGEGGVDALLEGVIASIGQPAP</sequence>
<dbReference type="SUPFAM" id="SSF48498">
    <property type="entry name" value="Tetracyclin repressor-like, C-terminal domain"/>
    <property type="match status" value="1"/>
</dbReference>
<keyword evidence="7" id="KW-1185">Reference proteome</keyword>
<keyword evidence="3" id="KW-0804">Transcription</keyword>
<dbReference type="Gene3D" id="1.10.357.10">
    <property type="entry name" value="Tetracycline Repressor, domain 2"/>
    <property type="match status" value="1"/>
</dbReference>
<feature type="DNA-binding region" description="H-T-H motif" evidence="4">
    <location>
        <begin position="37"/>
        <end position="56"/>
    </location>
</feature>
<dbReference type="InterPro" id="IPR001647">
    <property type="entry name" value="HTH_TetR"/>
</dbReference>
<dbReference type="Pfam" id="PF13305">
    <property type="entry name" value="TetR_C_33"/>
    <property type="match status" value="1"/>
</dbReference>
<name>A0A5B2VHF4_9HYPH</name>
<dbReference type="RefSeq" id="WP_149816521.1">
    <property type="nucleotide sequence ID" value="NZ_VUOA01000017.1"/>
</dbReference>
<dbReference type="OrthoDB" id="7056813at2"/>
<organism evidence="6 7">
    <name type="scientific">Salinarimonas soli</name>
    <dbReference type="NCBI Taxonomy" id="1638099"/>
    <lineage>
        <taxon>Bacteria</taxon>
        <taxon>Pseudomonadati</taxon>
        <taxon>Pseudomonadota</taxon>
        <taxon>Alphaproteobacteria</taxon>
        <taxon>Hyphomicrobiales</taxon>
        <taxon>Salinarimonadaceae</taxon>
        <taxon>Salinarimonas</taxon>
    </lineage>
</organism>
<evidence type="ECO:0000256" key="3">
    <source>
        <dbReference type="ARBA" id="ARBA00023163"/>
    </source>
</evidence>
<proteinExistence type="predicted"/>
<evidence type="ECO:0000259" key="5">
    <source>
        <dbReference type="PROSITE" id="PS50977"/>
    </source>
</evidence>
<evidence type="ECO:0000313" key="6">
    <source>
        <dbReference type="EMBL" id="KAA2237910.1"/>
    </source>
</evidence>
<dbReference type="InterPro" id="IPR025996">
    <property type="entry name" value="MT1864/Rv1816-like_C"/>
</dbReference>